<proteinExistence type="predicted"/>
<organism evidence="3 4">
    <name type="scientific">Lentinula aciculospora</name>
    <dbReference type="NCBI Taxonomy" id="153920"/>
    <lineage>
        <taxon>Eukaryota</taxon>
        <taxon>Fungi</taxon>
        <taxon>Dikarya</taxon>
        <taxon>Basidiomycota</taxon>
        <taxon>Agaricomycotina</taxon>
        <taxon>Agaricomycetes</taxon>
        <taxon>Agaricomycetidae</taxon>
        <taxon>Agaricales</taxon>
        <taxon>Marasmiineae</taxon>
        <taxon>Omphalotaceae</taxon>
        <taxon>Lentinula</taxon>
    </lineage>
</organism>
<dbReference type="OrthoDB" id="2013972at2759"/>
<feature type="compositionally biased region" description="Polar residues" evidence="1">
    <location>
        <begin position="334"/>
        <end position="348"/>
    </location>
</feature>
<feature type="region of interest" description="Disordered" evidence="1">
    <location>
        <begin position="935"/>
        <end position="960"/>
    </location>
</feature>
<name>A0A9W9AQS0_9AGAR</name>
<dbReference type="SUPFAM" id="SSF53335">
    <property type="entry name" value="S-adenosyl-L-methionine-dependent methyltransferases"/>
    <property type="match status" value="1"/>
</dbReference>
<feature type="region of interest" description="Disordered" evidence="1">
    <location>
        <begin position="272"/>
        <end position="415"/>
    </location>
</feature>
<feature type="region of interest" description="Disordered" evidence="1">
    <location>
        <begin position="83"/>
        <end position="225"/>
    </location>
</feature>
<feature type="compositionally biased region" description="Polar residues" evidence="1">
    <location>
        <begin position="995"/>
        <end position="1019"/>
    </location>
</feature>
<feature type="compositionally biased region" description="Basic and acidic residues" evidence="1">
    <location>
        <begin position="137"/>
        <end position="149"/>
    </location>
</feature>
<dbReference type="AlphaFoldDB" id="A0A9W9AQS0"/>
<feature type="region of interest" description="Disordered" evidence="1">
    <location>
        <begin position="695"/>
        <end position="732"/>
    </location>
</feature>
<accession>A0A9W9AQS0</accession>
<dbReference type="CDD" id="cd02440">
    <property type="entry name" value="AdoMet_MTases"/>
    <property type="match status" value="1"/>
</dbReference>
<feature type="compositionally biased region" description="Basic and acidic residues" evidence="1">
    <location>
        <begin position="944"/>
        <end position="959"/>
    </location>
</feature>
<feature type="compositionally biased region" description="Low complexity" evidence="1">
    <location>
        <begin position="272"/>
        <end position="295"/>
    </location>
</feature>
<feature type="domain" description="Methyltransferase" evidence="2">
    <location>
        <begin position="538"/>
        <end position="639"/>
    </location>
</feature>
<feature type="compositionally biased region" description="Low complexity" evidence="1">
    <location>
        <begin position="369"/>
        <end position="386"/>
    </location>
</feature>
<dbReference type="Proteomes" id="UP001150266">
    <property type="component" value="Unassembled WGS sequence"/>
</dbReference>
<dbReference type="InterPro" id="IPR029063">
    <property type="entry name" value="SAM-dependent_MTases_sf"/>
</dbReference>
<dbReference type="InterPro" id="IPR041698">
    <property type="entry name" value="Methyltransf_25"/>
</dbReference>
<gene>
    <name evidence="3" type="ORF">J3R30DRAFT_952398</name>
</gene>
<sequence>MSSRTAAGRKRLQQPKPQKTSSFKSPFKKTFTSDAKSPPPPPSLPSSLSNPTPDQALERQPYNLSDTSDVEDFGLLFPSTLASHNRSSETQWHPQLTDSSALRSHGSSEISSRAARVPPSSYTAPRTFNPYPSPPRSAEDIYSRGRSSDSFRGPIPTERGSPSRLSNHQDIRPEQVQFRYGSAPTSILSVPSSPATGSSSSQSMNHALHSHHYPSPPESNSDFLSPFSLSAVSAVPSTLPSLMPESSWDSASTRSINAGSSTSLAVNAPASIFSSSSGSSAESERPSSSPSKTSPGFVYPSSRSVGRPSAGGPKFKFKTKKSKGAEIDTDEDSYSAQKRNYRTPTRGTSAGMRLSMVGPSSISTPSLKSPRSFVSSNSSGSSMKSSDPGFVFPTARSRAHPNIRPRKFKKKKTSDLLDNEVDNSAQKFMGISLNRKKKNSSKTQFPAIPEFPQSSDALAKDDPTTPTPTAPDLGEVELPARSNEPSVRNPSKLGLYPLDPYESTLLDSDKGTNTLLRRLNSTDTPSFCHFGNDPPSSVLDLGSGQGHWILEAAIHWKGFGTQFTGVDIADTMKVLRPLAVKNGVSGNIKFVRSNFLKRPLPFPEQSFDLVRMANLTYAISYDKWEYVLGEVCRVLTIGGRLEFIDDHIFFPYGKPLSSPSTPLPINVGQRGNRLSSQDREDAGVHNIYGVRVDDEGDASDTATLNGNRAGPRSPSNTILPPGHVTPPASTSTPISMPNVDFQYWAEQMDASQELETLFEHMMNFRFGIHLCPSEFIQEMMSQIFGHSREVRTMHLTIAYPDTRPVAAENNFSADAKREPLPTQLDVEARPLIPGTPGGSEVNHDEHNPLEHSPGLMLWPSTLLPMSQTELQAHALKHSRTLLSSKPALFDYASETMDIDTEDDTFMEALWEYESFMSLRLNPPPPIISNTLSMSSSASSISVNTEREFRYEDRRSESDHNSIYSMSSVTSDARSAMWDYDFELRHHFAWPMEDSQPPQNTRHGSTVTMRTSEASPTERSTPIPELHEPINRYERVRPQSVVSDTHTISSYLPSFTSHEPLMAPSTAGRESIAPPDYSATEPTHVRTFHVYEAIKMDPALFTPN</sequence>
<evidence type="ECO:0000313" key="3">
    <source>
        <dbReference type="EMBL" id="KAJ4488559.1"/>
    </source>
</evidence>
<protein>
    <recommendedName>
        <fullName evidence="2">Methyltransferase domain-containing protein</fullName>
    </recommendedName>
</protein>
<comment type="caution">
    <text evidence="3">The sequence shown here is derived from an EMBL/GenBank/DDBJ whole genome shotgun (WGS) entry which is preliminary data.</text>
</comment>
<evidence type="ECO:0000259" key="2">
    <source>
        <dbReference type="Pfam" id="PF13649"/>
    </source>
</evidence>
<reference evidence="3" key="1">
    <citation type="submission" date="2022-08" db="EMBL/GenBank/DDBJ databases">
        <title>A Global Phylogenomic Analysis of the Shiitake Genus Lentinula.</title>
        <authorList>
            <consortium name="DOE Joint Genome Institute"/>
            <person name="Sierra-Patev S."/>
            <person name="Min B."/>
            <person name="Naranjo-Ortiz M."/>
            <person name="Looney B."/>
            <person name="Konkel Z."/>
            <person name="Slot J.C."/>
            <person name="Sakamoto Y."/>
            <person name="Steenwyk J.L."/>
            <person name="Rokas A."/>
            <person name="Carro J."/>
            <person name="Camarero S."/>
            <person name="Ferreira P."/>
            <person name="Molpeceres G."/>
            <person name="Ruiz-Duenas F.J."/>
            <person name="Serrano A."/>
            <person name="Henrissat B."/>
            <person name="Drula E."/>
            <person name="Hughes K.W."/>
            <person name="Mata J.L."/>
            <person name="Ishikawa N.K."/>
            <person name="Vargas-Isla R."/>
            <person name="Ushijima S."/>
            <person name="Smith C.A."/>
            <person name="Ahrendt S."/>
            <person name="Andreopoulos W."/>
            <person name="He G."/>
            <person name="Labutti K."/>
            <person name="Lipzen A."/>
            <person name="Ng V."/>
            <person name="Riley R."/>
            <person name="Sandor L."/>
            <person name="Barry K."/>
            <person name="Martinez A.T."/>
            <person name="Xiao Y."/>
            <person name="Gibbons J.G."/>
            <person name="Terashima K."/>
            <person name="Grigoriev I.V."/>
            <person name="Hibbett D.S."/>
        </authorList>
    </citation>
    <scope>NUCLEOTIDE SEQUENCE</scope>
    <source>
        <strain evidence="3">JLM2183</strain>
    </source>
</reference>
<evidence type="ECO:0000256" key="1">
    <source>
        <dbReference type="SAM" id="MobiDB-lite"/>
    </source>
</evidence>
<feature type="compositionally biased region" description="Polar residues" evidence="1">
    <location>
        <begin position="358"/>
        <end position="367"/>
    </location>
</feature>
<feature type="region of interest" description="Disordered" evidence="1">
    <location>
        <begin position="435"/>
        <end position="494"/>
    </location>
</feature>
<evidence type="ECO:0000313" key="4">
    <source>
        <dbReference type="Proteomes" id="UP001150266"/>
    </source>
</evidence>
<dbReference type="EMBL" id="JAOTPV010000002">
    <property type="protein sequence ID" value="KAJ4488559.1"/>
    <property type="molecule type" value="Genomic_DNA"/>
</dbReference>
<feature type="compositionally biased region" description="Low complexity" evidence="1">
    <location>
        <begin position="189"/>
        <end position="203"/>
    </location>
</feature>
<feature type="compositionally biased region" description="Low complexity" evidence="1">
    <location>
        <begin position="14"/>
        <end position="32"/>
    </location>
</feature>
<keyword evidence="4" id="KW-1185">Reference proteome</keyword>
<feature type="compositionally biased region" description="Basic residues" evidence="1">
    <location>
        <begin position="397"/>
        <end position="412"/>
    </location>
</feature>
<feature type="region of interest" description="Disordered" evidence="1">
    <location>
        <begin position="1"/>
        <end position="70"/>
    </location>
</feature>
<feature type="compositionally biased region" description="Polar residues" evidence="1">
    <location>
        <begin position="83"/>
        <end position="111"/>
    </location>
</feature>
<dbReference type="Gene3D" id="3.40.50.150">
    <property type="entry name" value="Vaccinia Virus protein VP39"/>
    <property type="match status" value="1"/>
</dbReference>
<feature type="region of interest" description="Disordered" evidence="1">
    <location>
        <begin position="990"/>
        <end position="1025"/>
    </location>
</feature>
<dbReference type="Pfam" id="PF13649">
    <property type="entry name" value="Methyltransf_25"/>
    <property type="match status" value="1"/>
</dbReference>